<dbReference type="CDD" id="cd00586">
    <property type="entry name" value="4HBT"/>
    <property type="match status" value="1"/>
</dbReference>
<accession>A0A1I2UB29</accession>
<dbReference type="AlphaFoldDB" id="A0A1I2UB29"/>
<reference evidence="4" key="1">
    <citation type="submission" date="2016-10" db="EMBL/GenBank/DDBJ databases">
        <authorList>
            <person name="Varghese N."/>
            <person name="Submissions S."/>
        </authorList>
    </citation>
    <scope>NUCLEOTIDE SEQUENCE [LARGE SCALE GENOMIC DNA]</scope>
    <source>
        <strain evidence="4">LP51</strain>
    </source>
</reference>
<dbReference type="Gene3D" id="3.10.129.10">
    <property type="entry name" value="Hotdog Thioesterase"/>
    <property type="match status" value="1"/>
</dbReference>
<gene>
    <name evidence="3" type="ORF">SAMN05421739_103468</name>
</gene>
<dbReference type="InterPro" id="IPR029069">
    <property type="entry name" value="HotDog_dom_sf"/>
</dbReference>
<proteinExistence type="inferred from homology"/>
<protein>
    <submittedName>
        <fullName evidence="3">Acyl-CoA thioesterase FadM</fullName>
    </submittedName>
</protein>
<evidence type="ECO:0000256" key="1">
    <source>
        <dbReference type="ARBA" id="ARBA00005953"/>
    </source>
</evidence>
<dbReference type="GO" id="GO:0047617">
    <property type="term" value="F:fatty acyl-CoA hydrolase activity"/>
    <property type="evidence" value="ECO:0007669"/>
    <property type="project" value="TreeGrafter"/>
</dbReference>
<evidence type="ECO:0000313" key="3">
    <source>
        <dbReference type="EMBL" id="SFG74344.1"/>
    </source>
</evidence>
<dbReference type="EMBL" id="FOOT01000003">
    <property type="protein sequence ID" value="SFG74344.1"/>
    <property type="molecule type" value="Genomic_DNA"/>
</dbReference>
<keyword evidence="2" id="KW-0378">Hydrolase</keyword>
<comment type="similarity">
    <text evidence="1">Belongs to the 4-hydroxybenzoyl-CoA thioesterase family.</text>
</comment>
<dbReference type="Pfam" id="PF13279">
    <property type="entry name" value="4HBT_2"/>
    <property type="match status" value="1"/>
</dbReference>
<organism evidence="3 4">
    <name type="scientific">Pontibacter chinhatensis</name>
    <dbReference type="NCBI Taxonomy" id="1436961"/>
    <lineage>
        <taxon>Bacteria</taxon>
        <taxon>Pseudomonadati</taxon>
        <taxon>Bacteroidota</taxon>
        <taxon>Cytophagia</taxon>
        <taxon>Cytophagales</taxon>
        <taxon>Hymenobacteraceae</taxon>
        <taxon>Pontibacter</taxon>
    </lineage>
</organism>
<evidence type="ECO:0000256" key="2">
    <source>
        <dbReference type="ARBA" id="ARBA00022801"/>
    </source>
</evidence>
<keyword evidence="4" id="KW-1185">Reference proteome</keyword>
<sequence length="143" mass="15912">MARVKVSIPPHTHFTASIPVRVTDLNYGNHLGNDALLSILHEARMQLLNHFGWSELSIGGASLIMADVAIEYKGEGFYGDVLSISMAFDDISKYGFDITYHVRNQHGKEVARAKTGMLCFNYQERKLMALPDEVKAKIETKAG</sequence>
<dbReference type="OrthoDB" id="333038at2"/>
<dbReference type="RefSeq" id="WP_092101243.1">
    <property type="nucleotide sequence ID" value="NZ_FOOT01000003.1"/>
</dbReference>
<dbReference type="PANTHER" id="PTHR31793:SF27">
    <property type="entry name" value="NOVEL THIOESTERASE SUPERFAMILY DOMAIN AND SAPOSIN A-TYPE DOMAIN CONTAINING PROTEIN (0610012H03RIK)"/>
    <property type="match status" value="1"/>
</dbReference>
<dbReference type="SUPFAM" id="SSF54637">
    <property type="entry name" value="Thioesterase/thiol ester dehydrase-isomerase"/>
    <property type="match status" value="1"/>
</dbReference>
<evidence type="ECO:0000313" key="4">
    <source>
        <dbReference type="Proteomes" id="UP000198724"/>
    </source>
</evidence>
<dbReference type="Proteomes" id="UP000198724">
    <property type="component" value="Unassembled WGS sequence"/>
</dbReference>
<dbReference type="PANTHER" id="PTHR31793">
    <property type="entry name" value="4-HYDROXYBENZOYL-COA THIOESTERASE FAMILY MEMBER"/>
    <property type="match status" value="1"/>
</dbReference>
<name>A0A1I2UB29_9BACT</name>
<dbReference type="InterPro" id="IPR050563">
    <property type="entry name" value="4-hydroxybenzoyl-CoA_TE"/>
</dbReference>
<dbReference type="STRING" id="1436961.SAMN05421739_103468"/>